<gene>
    <name evidence="2" type="ORF">EAS64_21530</name>
</gene>
<evidence type="ECO:0000313" key="3">
    <source>
        <dbReference type="Proteomes" id="UP000460272"/>
    </source>
</evidence>
<dbReference type="Proteomes" id="UP000460272">
    <property type="component" value="Unassembled WGS sequence"/>
</dbReference>
<sequence>MFNRESVIGFLLRRPGALNSQIARWAVLALTTTGAGFLVWSGVIHLMLWSDGYKDISVIGPLFLLQGIASIVIAVAVVAFRWLALLVIGAVTGVATAVGLLLSVNVGLFGFTESLASPYAELSLAVEFTAAFVLLVAACLLAFAQPAAQVVGRRSPVPTRT</sequence>
<name>A0A6P2BVV7_9ACTN</name>
<feature type="transmembrane region" description="Helical" evidence="1">
    <location>
        <begin position="56"/>
        <end position="78"/>
    </location>
</feature>
<evidence type="ECO:0000256" key="1">
    <source>
        <dbReference type="SAM" id="Phobius"/>
    </source>
</evidence>
<feature type="transmembrane region" description="Helical" evidence="1">
    <location>
        <begin position="85"/>
        <end position="110"/>
    </location>
</feature>
<dbReference type="OrthoDB" id="4325786at2"/>
<keyword evidence="1" id="KW-0812">Transmembrane</keyword>
<reference evidence="2 3" key="1">
    <citation type="submission" date="2018-11" db="EMBL/GenBank/DDBJ databases">
        <title>Trebonia kvetii gen.nov., sp.nov., a novel acidophilic actinobacterium, and proposal of the new actinobacterial family Treboniaceae fam. nov.</title>
        <authorList>
            <person name="Rapoport D."/>
            <person name="Sagova-Mareckova M."/>
            <person name="Sedlacek I."/>
            <person name="Provaznik J."/>
            <person name="Kralova S."/>
            <person name="Pavlinic D."/>
            <person name="Benes V."/>
            <person name="Kopecky J."/>
        </authorList>
    </citation>
    <scope>NUCLEOTIDE SEQUENCE [LARGE SCALE GENOMIC DNA]</scope>
    <source>
        <strain evidence="2 3">15Tr583</strain>
    </source>
</reference>
<proteinExistence type="predicted"/>
<feature type="transmembrane region" description="Helical" evidence="1">
    <location>
        <begin position="122"/>
        <end position="144"/>
    </location>
</feature>
<dbReference type="AlphaFoldDB" id="A0A6P2BVV7"/>
<comment type="caution">
    <text evidence="2">The sequence shown here is derived from an EMBL/GenBank/DDBJ whole genome shotgun (WGS) entry which is preliminary data.</text>
</comment>
<organism evidence="2 3">
    <name type="scientific">Trebonia kvetii</name>
    <dbReference type="NCBI Taxonomy" id="2480626"/>
    <lineage>
        <taxon>Bacteria</taxon>
        <taxon>Bacillati</taxon>
        <taxon>Actinomycetota</taxon>
        <taxon>Actinomycetes</taxon>
        <taxon>Streptosporangiales</taxon>
        <taxon>Treboniaceae</taxon>
        <taxon>Trebonia</taxon>
    </lineage>
</organism>
<keyword evidence="1" id="KW-1133">Transmembrane helix</keyword>
<keyword evidence="1" id="KW-0472">Membrane</keyword>
<dbReference type="EMBL" id="RPFW01000004">
    <property type="protein sequence ID" value="TVZ03040.1"/>
    <property type="molecule type" value="Genomic_DNA"/>
</dbReference>
<protein>
    <submittedName>
        <fullName evidence="2">Uncharacterized protein</fullName>
    </submittedName>
</protein>
<keyword evidence="3" id="KW-1185">Reference proteome</keyword>
<feature type="transmembrane region" description="Helical" evidence="1">
    <location>
        <begin position="22"/>
        <end position="44"/>
    </location>
</feature>
<accession>A0A6P2BVV7</accession>
<dbReference type="RefSeq" id="WP_145855420.1">
    <property type="nucleotide sequence ID" value="NZ_RPFW01000004.1"/>
</dbReference>
<evidence type="ECO:0000313" key="2">
    <source>
        <dbReference type="EMBL" id="TVZ03040.1"/>
    </source>
</evidence>